<accession>A0A1B2F2K5</accession>
<reference evidence="1" key="1">
    <citation type="submission" date="2016-07" db="EMBL/GenBank/DDBJ databases">
        <title>New class B carbapenemase carried by novel plasmid in Pseudomonas putida enviromental strain in eastern Amazonia.</title>
        <authorList>
            <person name="Souza C.O."/>
            <person name="Lima K.V."/>
            <person name="Brasiliense D.M."/>
            <person name="Perez-Chaparro P.J."/>
            <person name="Mamizuka E.M."/>
            <person name="Lima M.O."/>
            <person name="Lima L.N."/>
            <person name="McCulloch J.A."/>
        </authorList>
    </citation>
    <scope>NUCLEOTIDE SEQUENCE [LARGE SCALE GENOMIC DNA]</scope>
    <source>
        <strain evidence="1">IEC33019</strain>
    </source>
</reference>
<protein>
    <recommendedName>
        <fullName evidence="2">DUF3077 domain-containing protein</fullName>
    </recommendedName>
</protein>
<dbReference type="AlphaFoldDB" id="A0A1B2F2K5"/>
<dbReference type="EMBL" id="CP016634">
    <property type="protein sequence ID" value="ANY86387.1"/>
    <property type="molecule type" value="Genomic_DNA"/>
</dbReference>
<proteinExistence type="predicted"/>
<evidence type="ECO:0000313" key="1">
    <source>
        <dbReference type="EMBL" id="ANY86387.1"/>
    </source>
</evidence>
<dbReference type="RefSeq" id="WP_070092713.1">
    <property type="nucleotide sequence ID" value="NZ_CP016634.1"/>
</dbReference>
<evidence type="ECO:0008006" key="2">
    <source>
        <dbReference type="Google" id="ProtNLM"/>
    </source>
</evidence>
<organism evidence="1">
    <name type="scientific">Pseudomonas putida</name>
    <name type="common">Arthrobacter siderocapsulatus</name>
    <dbReference type="NCBI Taxonomy" id="303"/>
    <lineage>
        <taxon>Bacteria</taxon>
        <taxon>Pseudomonadati</taxon>
        <taxon>Pseudomonadota</taxon>
        <taxon>Gammaproteobacteria</taxon>
        <taxon>Pseudomonadales</taxon>
        <taxon>Pseudomonadaceae</taxon>
        <taxon>Pseudomonas</taxon>
    </lineage>
</organism>
<gene>
    <name evidence="1" type="ORF">IEC33019_0809</name>
</gene>
<sequence length="105" mass="11754">MKPSKNDETDLDSEAARRALDYYLNPTPPRPNLDTKIWTLHEGVSAAQARDHALALLRCASATAHETANHQPQGMTREVMFALMHMMNMARALLEHEQASGKTEK</sequence>
<name>A0A1B2F2K5_PSEPU</name>